<dbReference type="GO" id="GO:0005737">
    <property type="term" value="C:cytoplasm"/>
    <property type="evidence" value="ECO:0007669"/>
    <property type="project" value="TreeGrafter"/>
</dbReference>
<dbReference type="InterPro" id="IPR051783">
    <property type="entry name" value="NAD(P)-dependent_oxidoreduct"/>
</dbReference>
<dbReference type="PANTHER" id="PTHR48079">
    <property type="entry name" value="PROTEIN YEEZ"/>
    <property type="match status" value="1"/>
</dbReference>
<evidence type="ECO:0000259" key="1">
    <source>
        <dbReference type="Pfam" id="PF01370"/>
    </source>
</evidence>
<keyword evidence="3" id="KW-1185">Reference proteome</keyword>
<protein>
    <submittedName>
        <fullName evidence="2">LALA0S15e01618g1_1</fullName>
    </submittedName>
</protein>
<dbReference type="GeneID" id="34688546"/>
<sequence length="299" mass="32029">MKVFVTGASGFVAGAVIPELLKSGHQVVALARSDEAEQKIKKLSSDIEIVIGGLQDLEVLKETAARSDGVIHLGFIHDFSKFEESCLIDREATVTMLDAIKGTNKPYVQTSGTLMLPPGTVATETSEKLTSGMGALRAQTEDIVLSYKDKGVRALAVRLPPTVHGKSDKGFMATFINVAKNSGKSAFIGDGANVWPAVSRWDAGRVYKLALEKGRTGKAYHAVGEQGVETKDIAGAIGQLLVVPTEPIEAAKAPEHFGFLATLFGLHAPVSSKLTREELGWEPKELDLVDDIVKNYETI</sequence>
<dbReference type="InterPro" id="IPR001509">
    <property type="entry name" value="Epimerase_deHydtase"/>
</dbReference>
<dbReference type="InterPro" id="IPR036291">
    <property type="entry name" value="NAD(P)-bd_dom_sf"/>
</dbReference>
<feature type="domain" description="NAD-dependent epimerase/dehydratase" evidence="1">
    <location>
        <begin position="3"/>
        <end position="220"/>
    </location>
</feature>
<dbReference type="Gene3D" id="3.40.50.720">
    <property type="entry name" value="NAD(P)-binding Rossmann-like Domain"/>
    <property type="match status" value="1"/>
</dbReference>
<dbReference type="Proteomes" id="UP000054304">
    <property type="component" value="Unassembled WGS sequence"/>
</dbReference>
<dbReference type="HOGENOM" id="CLU_007383_12_3_1"/>
<dbReference type="Pfam" id="PF01370">
    <property type="entry name" value="Epimerase"/>
    <property type="match status" value="1"/>
</dbReference>
<dbReference type="RefSeq" id="XP_022631173.1">
    <property type="nucleotide sequence ID" value="XM_022771154.1"/>
</dbReference>
<gene>
    <name evidence="2" type="ORF">LALA0_S15e01618g</name>
</gene>
<accession>A0A0C7NGW4</accession>
<dbReference type="GO" id="GO:0004029">
    <property type="term" value="F:aldehyde dehydrogenase (NAD+) activity"/>
    <property type="evidence" value="ECO:0007669"/>
    <property type="project" value="TreeGrafter"/>
</dbReference>
<dbReference type="CDD" id="cd05262">
    <property type="entry name" value="SDR_a7"/>
    <property type="match status" value="1"/>
</dbReference>
<dbReference type="AlphaFoldDB" id="A0A0C7NGW4"/>
<name>A0A0C7NGW4_9SACH</name>
<dbReference type="SUPFAM" id="SSF51735">
    <property type="entry name" value="NAD(P)-binding Rossmann-fold domains"/>
    <property type="match status" value="1"/>
</dbReference>
<dbReference type="EMBL" id="LN736374">
    <property type="protein sequence ID" value="CEP64976.1"/>
    <property type="molecule type" value="Genomic_DNA"/>
</dbReference>
<evidence type="ECO:0000313" key="3">
    <source>
        <dbReference type="Proteomes" id="UP000054304"/>
    </source>
</evidence>
<organism evidence="2 3">
    <name type="scientific">Lachancea lanzarotensis</name>
    <dbReference type="NCBI Taxonomy" id="1245769"/>
    <lineage>
        <taxon>Eukaryota</taxon>
        <taxon>Fungi</taxon>
        <taxon>Dikarya</taxon>
        <taxon>Ascomycota</taxon>
        <taxon>Saccharomycotina</taxon>
        <taxon>Saccharomycetes</taxon>
        <taxon>Saccharomycetales</taxon>
        <taxon>Saccharomycetaceae</taxon>
        <taxon>Lachancea</taxon>
    </lineage>
</organism>
<evidence type="ECO:0000313" key="2">
    <source>
        <dbReference type="EMBL" id="CEP64976.1"/>
    </source>
</evidence>
<reference evidence="2 3" key="1">
    <citation type="submission" date="2014-12" db="EMBL/GenBank/DDBJ databases">
        <authorList>
            <person name="Neuveglise Cecile"/>
        </authorList>
    </citation>
    <scope>NUCLEOTIDE SEQUENCE [LARGE SCALE GENOMIC DNA]</scope>
    <source>
        <strain evidence="2 3">CBS 12615</strain>
    </source>
</reference>
<dbReference type="STRING" id="1245769.A0A0C7NGW4"/>
<dbReference type="OrthoDB" id="10262413at2759"/>
<dbReference type="PANTHER" id="PTHR48079:SF9">
    <property type="entry name" value="PUTATIVE-RELATED"/>
    <property type="match status" value="1"/>
</dbReference>
<proteinExistence type="predicted"/>